<proteinExistence type="predicted"/>
<keyword evidence="1" id="KW-0175">Coiled coil</keyword>
<accession>A0A5J9VDS1</accession>
<keyword evidence="3" id="KW-1185">Reference proteome</keyword>
<evidence type="ECO:0000256" key="1">
    <source>
        <dbReference type="SAM" id="Coils"/>
    </source>
</evidence>
<dbReference type="AlphaFoldDB" id="A0A5J9VDS1"/>
<feature type="non-terminal residue" evidence="2">
    <location>
        <position position="1"/>
    </location>
</feature>
<evidence type="ECO:0000313" key="2">
    <source>
        <dbReference type="EMBL" id="TVU34462.1"/>
    </source>
</evidence>
<dbReference type="EMBL" id="RWGY01000009">
    <property type="protein sequence ID" value="TVU34462.1"/>
    <property type="molecule type" value="Genomic_DNA"/>
</dbReference>
<evidence type="ECO:0000313" key="3">
    <source>
        <dbReference type="Proteomes" id="UP000324897"/>
    </source>
</evidence>
<organism evidence="2 3">
    <name type="scientific">Eragrostis curvula</name>
    <name type="common">weeping love grass</name>
    <dbReference type="NCBI Taxonomy" id="38414"/>
    <lineage>
        <taxon>Eukaryota</taxon>
        <taxon>Viridiplantae</taxon>
        <taxon>Streptophyta</taxon>
        <taxon>Embryophyta</taxon>
        <taxon>Tracheophyta</taxon>
        <taxon>Spermatophyta</taxon>
        <taxon>Magnoliopsida</taxon>
        <taxon>Liliopsida</taxon>
        <taxon>Poales</taxon>
        <taxon>Poaceae</taxon>
        <taxon>PACMAD clade</taxon>
        <taxon>Chloridoideae</taxon>
        <taxon>Eragrostideae</taxon>
        <taxon>Eragrostidinae</taxon>
        <taxon>Eragrostis</taxon>
    </lineage>
</organism>
<dbReference type="Proteomes" id="UP000324897">
    <property type="component" value="Unassembled WGS sequence"/>
</dbReference>
<sequence>MVNWGSAVLAVVNPLSPRRLSYIPLPHVQHYGDIVDGHRGCVKGLHDVHWLSSSDDPMVRAAVVFSSSTWDWHVLPWVEVAARTPQEDNVDGEWLQPGTRANGFLCWRIGKEERVLILDSNTMDFYFLDGVQLVSHSVVIEETKNGDLCMSRNQYAYQNNRNHSKVRELELKVELLEAELREAAAAEIGLYSNGIVKWQIGGVVILAVLM</sequence>
<name>A0A5J9VDS1_9POAL</name>
<dbReference type="Gramene" id="TVU34462">
    <property type="protein sequence ID" value="TVU34462"/>
    <property type="gene ID" value="EJB05_16295"/>
</dbReference>
<reference evidence="2 3" key="1">
    <citation type="journal article" date="2019" name="Sci. Rep.">
        <title>A high-quality genome of Eragrostis curvula grass provides insights into Poaceae evolution and supports new strategies to enhance forage quality.</title>
        <authorList>
            <person name="Carballo J."/>
            <person name="Santos B.A.C.M."/>
            <person name="Zappacosta D."/>
            <person name="Garbus I."/>
            <person name="Selva J.P."/>
            <person name="Gallo C.A."/>
            <person name="Diaz A."/>
            <person name="Albertini E."/>
            <person name="Caccamo M."/>
            <person name="Echenique V."/>
        </authorList>
    </citation>
    <scope>NUCLEOTIDE SEQUENCE [LARGE SCALE GENOMIC DNA]</scope>
    <source>
        <strain evidence="3">cv. Victoria</strain>
        <tissue evidence="2">Leaf</tissue>
    </source>
</reference>
<protein>
    <submittedName>
        <fullName evidence="2">Uncharacterized protein</fullName>
    </submittedName>
</protein>
<gene>
    <name evidence="2" type="ORF">EJB05_16295</name>
</gene>
<dbReference type="PANTHER" id="PTHR33207">
    <property type="entry name" value="F-BOX DOMAIN CONTAINING PROTEIN-RELATED"/>
    <property type="match status" value="1"/>
</dbReference>
<feature type="coiled-coil region" evidence="1">
    <location>
        <begin position="159"/>
        <end position="186"/>
    </location>
</feature>
<comment type="caution">
    <text evidence="2">The sequence shown here is derived from an EMBL/GenBank/DDBJ whole genome shotgun (WGS) entry which is preliminary data.</text>
</comment>